<dbReference type="Gene3D" id="3.90.1380.10">
    <property type="entry name" value="Threonine synthase, N-terminal domain"/>
    <property type="match status" value="1"/>
</dbReference>
<dbReference type="InterPro" id="IPR001926">
    <property type="entry name" value="TrpB-like_PALP"/>
</dbReference>
<dbReference type="NCBIfam" id="TIGR00260">
    <property type="entry name" value="thrC"/>
    <property type="match status" value="1"/>
</dbReference>
<accession>A0A401IQQ9</accession>
<dbReference type="Gene3D" id="3.40.50.1100">
    <property type="match status" value="2"/>
</dbReference>
<dbReference type="OrthoDB" id="9763107at2"/>
<evidence type="ECO:0000256" key="3">
    <source>
        <dbReference type="ARBA" id="ARBA00022898"/>
    </source>
</evidence>
<dbReference type="GO" id="GO:0009088">
    <property type="term" value="P:threonine biosynthetic process"/>
    <property type="evidence" value="ECO:0007669"/>
    <property type="project" value="UniProtKB-UniRule"/>
</dbReference>
<proteinExistence type="inferred from homology"/>
<keyword evidence="9" id="KW-1185">Reference proteome</keyword>
<evidence type="ECO:0000313" key="8">
    <source>
        <dbReference type="EMBL" id="GBG93853.1"/>
    </source>
</evidence>
<keyword evidence="3 5" id="KW-0663">Pyridoxal phosphate</keyword>
<dbReference type="InterPro" id="IPR029144">
    <property type="entry name" value="Thr_synth_N"/>
</dbReference>
<comment type="caution">
    <text evidence="8">The sequence shown here is derived from an EMBL/GenBank/DDBJ whole genome shotgun (WGS) entry which is preliminary data.</text>
</comment>
<organism evidence="8 9">
    <name type="scientific">Ligilactobacillus salitolerans</name>
    <dbReference type="NCBI Taxonomy" id="1808352"/>
    <lineage>
        <taxon>Bacteria</taxon>
        <taxon>Bacillati</taxon>
        <taxon>Bacillota</taxon>
        <taxon>Bacilli</taxon>
        <taxon>Lactobacillales</taxon>
        <taxon>Lactobacillaceae</taxon>
        <taxon>Ligilactobacillus</taxon>
    </lineage>
</organism>
<feature type="modified residue" description="N6-(pyridoxal phosphate)lysine" evidence="5">
    <location>
        <position position="112"/>
    </location>
</feature>
<comment type="cofactor">
    <cofactor evidence="1 5">
        <name>pyridoxal 5'-phosphate</name>
        <dbReference type="ChEBI" id="CHEBI:597326"/>
    </cofactor>
</comment>
<gene>
    <name evidence="8" type="primary">thrC</name>
    <name evidence="8" type="ORF">LFYK43_03120</name>
</gene>
<dbReference type="RefSeq" id="WP_124974729.1">
    <property type="nucleotide sequence ID" value="NZ_BFFP01000003.1"/>
</dbReference>
<dbReference type="InterPro" id="IPR037158">
    <property type="entry name" value="Thr_synth_N_sf"/>
</dbReference>
<dbReference type="SUPFAM" id="SSF53686">
    <property type="entry name" value="Tryptophan synthase beta subunit-like PLP-dependent enzymes"/>
    <property type="match status" value="1"/>
</dbReference>
<reference evidence="8 9" key="1">
    <citation type="journal article" date="2019" name="Int. J. Syst. Evol. Microbiol.">
        <title>Lactobacillus salitolerans sp. nov., a novel lactic acid bacterium isolated from spent mushroom substrates.</title>
        <authorList>
            <person name="Tohno M."/>
            <person name="Tanizawa Y."/>
            <person name="Kojima Y."/>
            <person name="Sakamoto M."/>
            <person name="Nakamura Y."/>
            <person name="Ohkuma M."/>
            <person name="Kobayashi H."/>
        </authorList>
    </citation>
    <scope>NUCLEOTIDE SEQUENCE [LARGE SCALE GENOMIC DNA]</scope>
    <source>
        <strain evidence="8 9">YK43</strain>
    </source>
</reference>
<dbReference type="EMBL" id="BFFP01000003">
    <property type="protein sequence ID" value="GBG93853.1"/>
    <property type="molecule type" value="Genomic_DNA"/>
</dbReference>
<evidence type="ECO:0000256" key="2">
    <source>
        <dbReference type="ARBA" id="ARBA00005517"/>
    </source>
</evidence>
<dbReference type="Pfam" id="PF00291">
    <property type="entry name" value="PALP"/>
    <property type="match status" value="1"/>
</dbReference>
<dbReference type="PANTHER" id="PTHR43515">
    <property type="entry name" value="THREONINE SYNTHASE-LIKE 1"/>
    <property type="match status" value="1"/>
</dbReference>
<comment type="similarity">
    <text evidence="2">Belongs to the threonine synthase family.</text>
</comment>
<dbReference type="CDD" id="cd01560">
    <property type="entry name" value="Thr-synth_2"/>
    <property type="match status" value="1"/>
</dbReference>
<evidence type="ECO:0000256" key="1">
    <source>
        <dbReference type="ARBA" id="ARBA00001933"/>
    </source>
</evidence>
<dbReference type="AlphaFoldDB" id="A0A401IQQ9"/>
<evidence type="ECO:0000259" key="6">
    <source>
        <dbReference type="Pfam" id="PF00291"/>
    </source>
</evidence>
<dbReference type="GO" id="GO:0005737">
    <property type="term" value="C:cytoplasm"/>
    <property type="evidence" value="ECO:0007669"/>
    <property type="project" value="TreeGrafter"/>
</dbReference>
<feature type="domain" description="Tryptophan synthase beta chain-like PALP" evidence="6">
    <location>
        <begin position="98"/>
        <end position="408"/>
    </location>
</feature>
<dbReference type="Proteomes" id="UP000286848">
    <property type="component" value="Unassembled WGS sequence"/>
</dbReference>
<evidence type="ECO:0000256" key="4">
    <source>
        <dbReference type="NCBIfam" id="TIGR00260"/>
    </source>
</evidence>
<evidence type="ECO:0000256" key="5">
    <source>
        <dbReference type="PIRSR" id="PIRSR604450-51"/>
    </source>
</evidence>
<feature type="domain" description="Threonine synthase N-terminal" evidence="7">
    <location>
        <begin position="4"/>
        <end position="80"/>
    </location>
</feature>
<dbReference type="InterPro" id="IPR004450">
    <property type="entry name" value="Thr_synthase-like"/>
</dbReference>
<protein>
    <recommendedName>
        <fullName evidence="4">Threonine synthase</fullName>
        <ecNumber evidence="4">4.2.3.1</ecNumber>
    </recommendedName>
</protein>
<sequence length="504" mass="55845">MGKKFTSTRSEQFYVSAKEALKKGLASDRGLFVDPELGEEQLDLAEILNLDYQELAQKILACLLPDFSPAEIKASVLNAYDDKFDSKQITPLRQVGGFYALELWHGPTSAFKDLGLQILPYLLKYAISPGERSLVLTATSGDTGKAALEGFKDTENVGIVVFYPDGGVSSIQEKQMLTTNGTNTKVAAITGNFDDAQQHVKEIFNDVQLQEKLGERVHLSSANSINIGRLAPQVVYYFAAYQQLVAQGTIELGDQVNFTVPTGNFGDVLAGYYAKLLGLPVKKLIVASNANNVLVDFFSNGVYDRNRPFLQTAAPSMDIQVSSNLERLLYYESGLDSGYVKKLMDQLEATGRYQITAKLLENLQADFACGYSTDAQIKAAIREVYEQEGYLMDPHTAAGYHVMHAYQKRDSTPMVLLSTANPYKFAETTAQALWPQANLPADTVSLMQKIAEYTHMSIPQNLLELDHLPQRSKKVLVPAEMQEYVKEQTEAIFDDQSQSTSNQR</sequence>
<dbReference type="GO" id="GO:0004795">
    <property type="term" value="F:threonine synthase activity"/>
    <property type="evidence" value="ECO:0007669"/>
    <property type="project" value="UniProtKB-UniRule"/>
</dbReference>
<dbReference type="EC" id="4.2.3.1" evidence="4"/>
<dbReference type="PANTHER" id="PTHR43515:SF1">
    <property type="entry name" value="THREONINE SYNTHASE-LIKE 1"/>
    <property type="match status" value="1"/>
</dbReference>
<evidence type="ECO:0000259" key="7">
    <source>
        <dbReference type="Pfam" id="PF14821"/>
    </source>
</evidence>
<name>A0A401IQQ9_9LACO</name>
<evidence type="ECO:0000313" key="9">
    <source>
        <dbReference type="Proteomes" id="UP000286848"/>
    </source>
</evidence>
<dbReference type="Pfam" id="PF14821">
    <property type="entry name" value="Thr_synth_N"/>
    <property type="match status" value="1"/>
</dbReference>
<dbReference type="InterPro" id="IPR036052">
    <property type="entry name" value="TrpB-like_PALP_sf"/>
</dbReference>